<dbReference type="PROSITE" id="PS51747">
    <property type="entry name" value="CYT_DCMP_DEAMINASES_2"/>
    <property type="match status" value="1"/>
</dbReference>
<reference evidence="17 18" key="1">
    <citation type="submission" date="2019-03" db="EMBL/GenBank/DDBJ databases">
        <title>Genomic Encyclopedia of Type Strains, Phase III (KMG-III): the genomes of soil and plant-associated and newly described type strains.</title>
        <authorList>
            <person name="Whitman W."/>
        </authorList>
    </citation>
    <scope>NUCLEOTIDE SEQUENCE [LARGE SCALE GENOMIC DNA]</scope>
    <source>
        <strain evidence="17 18">CECT 8976</strain>
    </source>
</reference>
<dbReference type="SUPFAM" id="SSF53927">
    <property type="entry name" value="Cytidine deaminase-like"/>
    <property type="match status" value="1"/>
</dbReference>
<keyword evidence="6 14" id="KW-0479">Metal-binding</keyword>
<evidence type="ECO:0000256" key="9">
    <source>
        <dbReference type="ARBA" id="ARBA00032005"/>
    </source>
</evidence>
<dbReference type="EC" id="3.5.4.5" evidence="4 15"/>
<dbReference type="Pfam" id="PF00383">
    <property type="entry name" value="dCMP_cyt_deam_1"/>
    <property type="match status" value="1"/>
</dbReference>
<gene>
    <name evidence="17" type="ORF">DFP86_11568</name>
</gene>
<evidence type="ECO:0000256" key="6">
    <source>
        <dbReference type="ARBA" id="ARBA00022723"/>
    </source>
</evidence>
<dbReference type="GO" id="GO:0042802">
    <property type="term" value="F:identical protein binding"/>
    <property type="evidence" value="ECO:0007669"/>
    <property type="project" value="UniProtKB-ARBA"/>
</dbReference>
<dbReference type="GO" id="GO:0008270">
    <property type="term" value="F:zinc ion binding"/>
    <property type="evidence" value="ECO:0007669"/>
    <property type="project" value="UniProtKB-UniRule"/>
</dbReference>
<dbReference type="PANTHER" id="PTHR11644:SF2">
    <property type="entry name" value="CYTIDINE DEAMINASE"/>
    <property type="match status" value="1"/>
</dbReference>
<evidence type="ECO:0000256" key="13">
    <source>
        <dbReference type="PIRSR" id="PIRSR606262-2"/>
    </source>
</evidence>
<comment type="similarity">
    <text evidence="3 15">Belongs to the cytidine and deoxycytidylate deaminase family.</text>
</comment>
<dbReference type="OrthoDB" id="9795347at2"/>
<dbReference type="EMBL" id="SNZP01000015">
    <property type="protein sequence ID" value="TDR73036.1"/>
    <property type="molecule type" value="Genomic_DNA"/>
</dbReference>
<dbReference type="NCBIfam" id="TIGR01354">
    <property type="entry name" value="cyt_deam_tetra"/>
    <property type="match status" value="1"/>
</dbReference>
<sequence length="136" mass="14402">MSNSQINWPKLEEAARLVAANAYVPYSRFAVGAALLTADGQLFTGCNVENASYGLTNCAERTAVYSARAQANMQEVIAVCVYTPTPTPTPPCGACRQVLNEFGPAMQIRLICDGTQSVSTTLDQLLPGAFGPKNLG</sequence>
<evidence type="ECO:0000256" key="15">
    <source>
        <dbReference type="RuleBase" id="RU364006"/>
    </source>
</evidence>
<evidence type="ECO:0000256" key="11">
    <source>
        <dbReference type="ARBA" id="ARBA00049558"/>
    </source>
</evidence>
<protein>
    <recommendedName>
        <fullName evidence="5 15">Cytidine deaminase</fullName>
        <ecNumber evidence="4 15">3.5.4.5</ecNumber>
    </recommendedName>
    <alternativeName>
        <fullName evidence="9 15">Cytidine aminohydrolase</fullName>
    </alternativeName>
</protein>
<dbReference type="Proteomes" id="UP000295611">
    <property type="component" value="Unassembled WGS sequence"/>
</dbReference>
<accession>A0A4R7B142</accession>
<organism evidence="17 18">
    <name type="scientific">Paludibacterium purpuratum</name>
    <dbReference type="NCBI Taxonomy" id="1144873"/>
    <lineage>
        <taxon>Bacteria</taxon>
        <taxon>Pseudomonadati</taxon>
        <taxon>Pseudomonadota</taxon>
        <taxon>Betaproteobacteria</taxon>
        <taxon>Neisseriales</taxon>
        <taxon>Chromobacteriaceae</taxon>
        <taxon>Paludibacterium</taxon>
    </lineage>
</organism>
<keyword evidence="7 15" id="KW-0378">Hydrolase</keyword>
<comment type="cofactor">
    <cofactor evidence="1 14 15">
        <name>Zn(2+)</name>
        <dbReference type="ChEBI" id="CHEBI:29105"/>
    </cofactor>
</comment>
<evidence type="ECO:0000256" key="7">
    <source>
        <dbReference type="ARBA" id="ARBA00022801"/>
    </source>
</evidence>
<dbReference type="RefSeq" id="WP_133683295.1">
    <property type="nucleotide sequence ID" value="NZ_SNZP01000015.1"/>
</dbReference>
<evidence type="ECO:0000256" key="8">
    <source>
        <dbReference type="ARBA" id="ARBA00022833"/>
    </source>
</evidence>
<evidence type="ECO:0000256" key="2">
    <source>
        <dbReference type="ARBA" id="ARBA00003949"/>
    </source>
</evidence>
<evidence type="ECO:0000313" key="17">
    <source>
        <dbReference type="EMBL" id="TDR73036.1"/>
    </source>
</evidence>
<dbReference type="CDD" id="cd01283">
    <property type="entry name" value="cytidine_deaminase"/>
    <property type="match status" value="1"/>
</dbReference>
<dbReference type="GO" id="GO:0072527">
    <property type="term" value="P:pyrimidine-containing compound metabolic process"/>
    <property type="evidence" value="ECO:0007669"/>
    <property type="project" value="UniProtKB-ARBA"/>
</dbReference>
<evidence type="ECO:0000256" key="5">
    <source>
        <dbReference type="ARBA" id="ARBA00018266"/>
    </source>
</evidence>
<dbReference type="PANTHER" id="PTHR11644">
    <property type="entry name" value="CYTIDINE DEAMINASE"/>
    <property type="match status" value="1"/>
</dbReference>
<evidence type="ECO:0000256" key="10">
    <source>
        <dbReference type="ARBA" id="ARBA00049252"/>
    </source>
</evidence>
<dbReference type="InterPro" id="IPR016192">
    <property type="entry name" value="APOBEC/CMP_deaminase_Zn-bd"/>
</dbReference>
<dbReference type="PROSITE" id="PS00903">
    <property type="entry name" value="CYT_DCMP_DEAMINASES_1"/>
    <property type="match status" value="1"/>
</dbReference>
<feature type="binding site" evidence="14">
    <location>
        <position position="92"/>
    </location>
    <ligand>
        <name>Zn(2+)</name>
        <dbReference type="ChEBI" id="CHEBI:29105"/>
        <note>catalytic</note>
    </ligand>
</feature>
<comment type="function">
    <text evidence="2 15">This enzyme scavenges exogenous and endogenous cytidine and 2'-deoxycytidine for UMP synthesis.</text>
</comment>
<proteinExistence type="inferred from homology"/>
<dbReference type="Gene3D" id="3.40.140.10">
    <property type="entry name" value="Cytidine Deaminase, domain 2"/>
    <property type="match status" value="1"/>
</dbReference>
<evidence type="ECO:0000256" key="12">
    <source>
        <dbReference type="PIRSR" id="PIRSR606262-1"/>
    </source>
</evidence>
<comment type="catalytic activity">
    <reaction evidence="10 15">
        <text>2'-deoxycytidine + H2O + H(+) = 2'-deoxyuridine + NH4(+)</text>
        <dbReference type="Rhea" id="RHEA:13433"/>
        <dbReference type="ChEBI" id="CHEBI:15377"/>
        <dbReference type="ChEBI" id="CHEBI:15378"/>
        <dbReference type="ChEBI" id="CHEBI:15698"/>
        <dbReference type="ChEBI" id="CHEBI:16450"/>
        <dbReference type="ChEBI" id="CHEBI:28938"/>
        <dbReference type="EC" id="3.5.4.5"/>
    </reaction>
</comment>
<evidence type="ECO:0000256" key="1">
    <source>
        <dbReference type="ARBA" id="ARBA00001947"/>
    </source>
</evidence>
<dbReference type="GO" id="GO:0055086">
    <property type="term" value="P:nucleobase-containing small molecule metabolic process"/>
    <property type="evidence" value="ECO:0007669"/>
    <property type="project" value="UniProtKB-ARBA"/>
</dbReference>
<dbReference type="InterPro" id="IPR002125">
    <property type="entry name" value="CMP_dCMP_dom"/>
</dbReference>
<keyword evidence="8 14" id="KW-0862">Zinc</keyword>
<evidence type="ECO:0000256" key="4">
    <source>
        <dbReference type="ARBA" id="ARBA00012783"/>
    </source>
</evidence>
<dbReference type="FunFam" id="3.40.140.10:FF:000008">
    <property type="entry name" value="Cytidine deaminase"/>
    <property type="match status" value="1"/>
</dbReference>
<dbReference type="InterPro" id="IPR050202">
    <property type="entry name" value="Cyt/Deoxycyt_deaminase"/>
</dbReference>
<feature type="binding site" evidence="13">
    <location>
        <begin position="47"/>
        <end position="53"/>
    </location>
    <ligand>
        <name>substrate</name>
    </ligand>
</feature>
<name>A0A4R7B142_9NEIS</name>
<dbReference type="GO" id="GO:0004126">
    <property type="term" value="F:cytidine deaminase activity"/>
    <property type="evidence" value="ECO:0007669"/>
    <property type="project" value="UniProtKB-UniRule"/>
</dbReference>
<dbReference type="InterPro" id="IPR006262">
    <property type="entry name" value="Cyt_deam_tetra"/>
</dbReference>
<dbReference type="AlphaFoldDB" id="A0A4R7B142"/>
<feature type="active site" description="Proton donor" evidence="12">
    <location>
        <position position="60"/>
    </location>
</feature>
<evidence type="ECO:0000259" key="16">
    <source>
        <dbReference type="PROSITE" id="PS51747"/>
    </source>
</evidence>
<evidence type="ECO:0000256" key="14">
    <source>
        <dbReference type="PIRSR" id="PIRSR606262-3"/>
    </source>
</evidence>
<dbReference type="NCBIfam" id="NF004064">
    <property type="entry name" value="PRK05578.1"/>
    <property type="match status" value="1"/>
</dbReference>
<evidence type="ECO:0000313" key="18">
    <source>
        <dbReference type="Proteomes" id="UP000295611"/>
    </source>
</evidence>
<comment type="catalytic activity">
    <reaction evidence="11 15">
        <text>cytidine + H2O + H(+) = uridine + NH4(+)</text>
        <dbReference type="Rhea" id="RHEA:16069"/>
        <dbReference type="ChEBI" id="CHEBI:15377"/>
        <dbReference type="ChEBI" id="CHEBI:15378"/>
        <dbReference type="ChEBI" id="CHEBI:16704"/>
        <dbReference type="ChEBI" id="CHEBI:17562"/>
        <dbReference type="ChEBI" id="CHEBI:28938"/>
        <dbReference type="EC" id="3.5.4.5"/>
    </reaction>
</comment>
<feature type="binding site" evidence="14">
    <location>
        <position position="95"/>
    </location>
    <ligand>
        <name>Zn(2+)</name>
        <dbReference type="ChEBI" id="CHEBI:29105"/>
        <note>catalytic</note>
    </ligand>
</feature>
<evidence type="ECO:0000256" key="3">
    <source>
        <dbReference type="ARBA" id="ARBA00006576"/>
    </source>
</evidence>
<comment type="caution">
    <text evidence="17">The sequence shown here is derived from an EMBL/GenBank/DDBJ whole genome shotgun (WGS) entry which is preliminary data.</text>
</comment>
<dbReference type="GO" id="GO:0005829">
    <property type="term" value="C:cytosol"/>
    <property type="evidence" value="ECO:0007669"/>
    <property type="project" value="TreeGrafter"/>
</dbReference>
<feature type="binding site" evidence="14">
    <location>
        <position position="58"/>
    </location>
    <ligand>
        <name>Zn(2+)</name>
        <dbReference type="ChEBI" id="CHEBI:29105"/>
        <note>catalytic</note>
    </ligand>
</feature>
<feature type="domain" description="CMP/dCMP-type deaminase" evidence="16">
    <location>
        <begin position="6"/>
        <end position="133"/>
    </location>
</feature>
<keyword evidence="18" id="KW-1185">Reference proteome</keyword>
<dbReference type="InterPro" id="IPR016193">
    <property type="entry name" value="Cytidine_deaminase-like"/>
</dbReference>